<comment type="subcellular location">
    <subcellularLocation>
        <location evidence="1">Cell outer membrane</location>
    </subcellularLocation>
</comment>
<keyword evidence="8" id="KW-0998">Cell outer membrane</keyword>
<gene>
    <name evidence="14" type="ORF">JM946_20845</name>
</gene>
<evidence type="ECO:0000256" key="4">
    <source>
        <dbReference type="ARBA" id="ARBA00022452"/>
    </source>
</evidence>
<comment type="similarity">
    <text evidence="2">Belongs to the TamA family.</text>
</comment>
<protein>
    <recommendedName>
        <fullName evidence="3">Translocation and assembly module subunit TamA</fullName>
    </recommendedName>
    <alternativeName>
        <fullName evidence="9">Autotransporter assembly factor TamA</fullName>
    </alternativeName>
</protein>
<evidence type="ECO:0000256" key="7">
    <source>
        <dbReference type="ARBA" id="ARBA00023136"/>
    </source>
</evidence>
<dbReference type="Gene3D" id="3.10.20.310">
    <property type="entry name" value="membrane protein fhac"/>
    <property type="match status" value="3"/>
</dbReference>
<evidence type="ECO:0000256" key="1">
    <source>
        <dbReference type="ARBA" id="ARBA00004442"/>
    </source>
</evidence>
<evidence type="ECO:0000259" key="13">
    <source>
        <dbReference type="Pfam" id="PF17243"/>
    </source>
</evidence>
<organism evidence="14 15">
    <name type="scientific">Steroidobacter gossypii</name>
    <dbReference type="NCBI Taxonomy" id="2805490"/>
    <lineage>
        <taxon>Bacteria</taxon>
        <taxon>Pseudomonadati</taxon>
        <taxon>Pseudomonadota</taxon>
        <taxon>Gammaproteobacteria</taxon>
        <taxon>Steroidobacterales</taxon>
        <taxon>Steroidobacteraceae</taxon>
        <taxon>Steroidobacter</taxon>
    </lineage>
</organism>
<dbReference type="RefSeq" id="WP_203169311.1">
    <property type="nucleotide sequence ID" value="NZ_JAEVLS010000005.1"/>
</dbReference>
<evidence type="ECO:0000256" key="11">
    <source>
        <dbReference type="SAM" id="SignalP"/>
    </source>
</evidence>
<keyword evidence="7" id="KW-0472">Membrane</keyword>
<proteinExistence type="inferred from homology"/>
<feature type="signal peptide" evidence="11">
    <location>
        <begin position="1"/>
        <end position="37"/>
    </location>
</feature>
<evidence type="ECO:0000256" key="8">
    <source>
        <dbReference type="ARBA" id="ARBA00023237"/>
    </source>
</evidence>
<keyword evidence="4" id="KW-1134">Transmembrane beta strand</keyword>
<dbReference type="PANTHER" id="PTHR12815:SF47">
    <property type="entry name" value="TRANSLOCATION AND ASSEMBLY MODULE SUBUNIT TAMA"/>
    <property type="match status" value="1"/>
</dbReference>
<keyword evidence="5" id="KW-0812">Transmembrane</keyword>
<name>A0ABS1X1S3_9GAMM</name>
<sequence>MTHVWICCGFELGRRWMRMGVLAVLLAGLSCVATASAERVTVTINGIEDDVLESARANLELKQYEEREVSAAQTRRLFDRGKEQIARSLEPFGYYNPRIESRLERPEPGKFHAIFEVDEGEPVIVQQARIEVTPEAAELEPVKLALEKFEPKHGARLDHGAYERSKQLIAAALANDGYLAAQLVRHKVSVVRSANTADIDLAWDAGPRHRLGELRFSESQFPDSFLQRYKPWEQGEYYSADKLLQLQQALVDADYFASVAVAPDLEHAADGVVPVDVMLIRAKRTVYTANLYFSTDSGPGVKLGAQRRWLNDRGHKLGGSIEYSSRLQEISTTYQIPKPGLRPRNYTIGAGYRDEETDTSRSRMARIAANEVVQRWKGFTRTLGLQYLNGDFEIADQRGSTSLLYAEGLLTRKQADDNYFPTSGYSLLYGLRFAFESLLSDTSFTQLRAEGKWLRKVGDDGRVIARAALGAMAVDNFEALPPELRFFAGGDRSVRGFDYQQIGETNATGGVIGGEYLVVGSAEYEHFFLDNWGAAVFVDAGDAFKSRFDANVGTGIGLRWKSPIGLVRVDIAKPVVTELDDAWRVHLVIGPDL</sequence>
<feature type="domain" description="Bacterial surface antigen (D15)" evidence="12">
    <location>
        <begin position="329"/>
        <end position="580"/>
    </location>
</feature>
<keyword evidence="6 11" id="KW-0732">Signal</keyword>
<dbReference type="InterPro" id="IPR035243">
    <property type="entry name" value="TamA_POTRA_Dom_1"/>
</dbReference>
<comment type="subunit">
    <text evidence="10">Interacts with TamB to form the translocation and assembly module (TAM).</text>
</comment>
<dbReference type="EMBL" id="JAEVLS010000005">
    <property type="protein sequence ID" value="MBM0107191.1"/>
    <property type="molecule type" value="Genomic_DNA"/>
</dbReference>
<dbReference type="Pfam" id="PF01103">
    <property type="entry name" value="Omp85"/>
    <property type="match status" value="1"/>
</dbReference>
<comment type="caution">
    <text evidence="14">The sequence shown here is derived from an EMBL/GenBank/DDBJ whole genome shotgun (WGS) entry which is preliminary data.</text>
</comment>
<evidence type="ECO:0000313" key="15">
    <source>
        <dbReference type="Proteomes" id="UP000661077"/>
    </source>
</evidence>
<keyword evidence="15" id="KW-1185">Reference proteome</keyword>
<dbReference type="PANTHER" id="PTHR12815">
    <property type="entry name" value="SORTING AND ASSEMBLY MACHINERY SAMM50 PROTEIN FAMILY MEMBER"/>
    <property type="match status" value="1"/>
</dbReference>
<evidence type="ECO:0000313" key="14">
    <source>
        <dbReference type="EMBL" id="MBM0107191.1"/>
    </source>
</evidence>
<evidence type="ECO:0000256" key="6">
    <source>
        <dbReference type="ARBA" id="ARBA00022729"/>
    </source>
</evidence>
<dbReference type="Proteomes" id="UP000661077">
    <property type="component" value="Unassembled WGS sequence"/>
</dbReference>
<accession>A0ABS1X1S3</accession>
<evidence type="ECO:0000256" key="3">
    <source>
        <dbReference type="ARBA" id="ARBA00015419"/>
    </source>
</evidence>
<evidence type="ECO:0000256" key="5">
    <source>
        <dbReference type="ARBA" id="ARBA00022692"/>
    </source>
</evidence>
<evidence type="ECO:0000256" key="2">
    <source>
        <dbReference type="ARBA" id="ARBA00010248"/>
    </source>
</evidence>
<dbReference type="InterPro" id="IPR000184">
    <property type="entry name" value="Bac_surfAg_D15"/>
</dbReference>
<evidence type="ECO:0000259" key="12">
    <source>
        <dbReference type="Pfam" id="PF01103"/>
    </source>
</evidence>
<evidence type="ECO:0000256" key="9">
    <source>
        <dbReference type="ARBA" id="ARBA00033063"/>
    </source>
</evidence>
<dbReference type="Gene3D" id="2.40.160.50">
    <property type="entry name" value="membrane protein fhac: a member of the omp85/tpsb transporter family"/>
    <property type="match status" value="1"/>
</dbReference>
<reference evidence="14 15" key="1">
    <citation type="journal article" date="2021" name="Int. J. Syst. Evol. Microbiol.">
        <title>Steroidobacter gossypii sp. nov., isolated from soil of cotton cropping field.</title>
        <authorList>
            <person name="Huang R."/>
            <person name="Yang S."/>
            <person name="Zhen C."/>
            <person name="Liu W."/>
        </authorList>
    </citation>
    <scope>NUCLEOTIDE SEQUENCE [LARGE SCALE GENOMIC DNA]</scope>
    <source>
        <strain evidence="14 15">S1-65</strain>
    </source>
</reference>
<dbReference type="Pfam" id="PF17243">
    <property type="entry name" value="POTRA_TamA_1"/>
    <property type="match status" value="1"/>
</dbReference>
<evidence type="ECO:0000256" key="10">
    <source>
        <dbReference type="ARBA" id="ARBA00093548"/>
    </source>
</evidence>
<feature type="chain" id="PRO_5046463631" description="Translocation and assembly module subunit TamA" evidence="11">
    <location>
        <begin position="38"/>
        <end position="593"/>
    </location>
</feature>
<dbReference type="InterPro" id="IPR039910">
    <property type="entry name" value="D15-like"/>
</dbReference>
<feature type="domain" description="TamA POTRA" evidence="13">
    <location>
        <begin position="42"/>
        <end position="118"/>
    </location>
</feature>